<organism evidence="4 5">
    <name type="scientific">Trypanosoma rangeli</name>
    <dbReference type="NCBI Taxonomy" id="5698"/>
    <lineage>
        <taxon>Eukaryota</taxon>
        <taxon>Discoba</taxon>
        <taxon>Euglenozoa</taxon>
        <taxon>Kinetoplastea</taxon>
        <taxon>Metakinetoplastina</taxon>
        <taxon>Trypanosomatida</taxon>
        <taxon>Trypanosomatidae</taxon>
        <taxon>Trypanosoma</taxon>
        <taxon>Herpetosoma</taxon>
    </lineage>
</organism>
<dbReference type="Proteomes" id="UP000283634">
    <property type="component" value="Unassembled WGS sequence"/>
</dbReference>
<dbReference type="AlphaFoldDB" id="A0A422N8D2"/>
<accession>A0A422N8D2</accession>
<feature type="compositionally biased region" description="Basic and acidic residues" evidence="2">
    <location>
        <begin position="954"/>
        <end position="967"/>
    </location>
</feature>
<feature type="domain" description="Flagellar attachment zone protein 1 conserved" evidence="3">
    <location>
        <begin position="522"/>
        <end position="611"/>
    </location>
</feature>
<keyword evidence="1" id="KW-0175">Coiled coil</keyword>
<evidence type="ECO:0000259" key="3">
    <source>
        <dbReference type="Pfam" id="PF23398"/>
    </source>
</evidence>
<evidence type="ECO:0000256" key="2">
    <source>
        <dbReference type="SAM" id="MobiDB-lite"/>
    </source>
</evidence>
<evidence type="ECO:0000256" key="1">
    <source>
        <dbReference type="SAM" id="Coils"/>
    </source>
</evidence>
<dbReference type="RefSeq" id="XP_029236508.1">
    <property type="nucleotide sequence ID" value="XM_029383683.1"/>
</dbReference>
<dbReference type="GeneID" id="40330793"/>
<sequence>MLVESAPRRWDNLPLQLPMDVISVGSLVAFEVLKDNSWCYETGNVTFLSEYIARVSVSYANPGVGEKEQLEMDRRYLGELCGMLQRLRVQSAKDHEFVLQNQIEHARLQVRGIEAACLREVQSYQKPPPTVKCIMDDVMEILGIRPESYSWSYVKAVTKRTGFVSLVAEFDSSKVSAERRLEILQRCRSREVSNKAAYKASQAAGPLHLWVLTQLNYFETCDSPTFVSDSRSREQQECLLSQIKALQRRIRCSENGSKQPSSAPLTEEKTILRSCIISPIPTTCAISRIAAMHRPELLEYVALHHTGATKALSSSEPCHTPNAHGELQTLREKHEKEHKQFKPDGEKAVKLLTSEIGSLSPLTNPTNDNSRLLQQPCDWDMDNESSETKIRRVQGGEQQTGREEIMGALTEMLHSIRVLERVIAEPEIDKKALKEHLNKVKELNGALKLKVEGCKEGKASSYIQQELETLLHNEELRNEIPALKDLNNTHKAELVEARLEAAHPESVVTTLSAESLMYTTPTISTHHTISIDGDAWEAVLGNCPQKLLRELTCEATACCGAHAECVSAITRSHGKLQAQFRVTHSADRSSEDIDHLLSLCTFHSTRSLWKRQESTSTSSDTGCQKSVLSTIPLAQDNPVTFVQRGEMDELLRHNEHLQALLKDSRRAEENLQAELAMLRVRNSEYQRDVAEKQREIAVLQATLDEATSKEADAQSQLAQQRRTVEHLQNELSALRNLDNNKNVERYEYVSTYNANEADVQKVEHSENSLLTHIEALYSSQKEPYFPQHFQEPKTERQEVKPHNIERLSHPHIYIQRTTEKNILTSPKEKHQLEIPISGNTTPAPATLYDGANELEKTLTTAKEEHSVRTKHTIATYQPHEKINLEQQSMDKTQLHSPHETTHINNTNNRQQNAIITTKKDAPNKTHGQHAILLQMGKDKEAARTPVLGETPCEHEAAGMQRGRDGPRRWMKRPQSTPSGGHRLQWSVDALQRRNDDLRAQLREARRGAQEREALRLHNEELQSQLGEARRAAEALEVARRCGKAGRGRLMSCAAPRSG</sequence>
<name>A0A422N8D2_TRYRA</name>
<dbReference type="PANTHER" id="PTHR23159">
    <property type="entry name" value="CENTROSOMAL PROTEIN 2"/>
    <property type="match status" value="1"/>
</dbReference>
<proteinExistence type="predicted"/>
<dbReference type="Pfam" id="PF23398">
    <property type="entry name" value="FAZ1_cons"/>
    <property type="match status" value="1"/>
</dbReference>
<protein>
    <submittedName>
        <fullName evidence="4">Putative antigenic protein</fullName>
    </submittedName>
</protein>
<evidence type="ECO:0000313" key="5">
    <source>
        <dbReference type="Proteomes" id="UP000283634"/>
    </source>
</evidence>
<keyword evidence="5" id="KW-1185">Reference proteome</keyword>
<comment type="caution">
    <text evidence="4">The sequence shown here is derived from an EMBL/GenBank/DDBJ whole genome shotgun (WGS) entry which is preliminary data.</text>
</comment>
<feature type="coiled-coil region" evidence="1">
    <location>
        <begin position="647"/>
        <end position="737"/>
    </location>
</feature>
<feature type="coiled-coil region" evidence="1">
    <location>
        <begin position="987"/>
        <end position="1038"/>
    </location>
</feature>
<evidence type="ECO:0000313" key="4">
    <source>
        <dbReference type="EMBL" id="RNF01734.1"/>
    </source>
</evidence>
<feature type="region of interest" description="Disordered" evidence="2">
    <location>
        <begin position="954"/>
        <end position="981"/>
    </location>
</feature>
<dbReference type="Gene3D" id="1.20.920.20">
    <property type="match status" value="1"/>
</dbReference>
<dbReference type="OrthoDB" id="253121at2759"/>
<dbReference type="PANTHER" id="PTHR23159:SF31">
    <property type="entry name" value="CENTROSOME-ASSOCIATED PROTEIN CEP250 ISOFORM X1"/>
    <property type="match status" value="1"/>
</dbReference>
<dbReference type="EMBL" id="MKGL01000261">
    <property type="protein sequence ID" value="RNF01734.1"/>
    <property type="molecule type" value="Genomic_DNA"/>
</dbReference>
<reference evidence="4 5" key="1">
    <citation type="journal article" date="2018" name="BMC Genomics">
        <title>Genomic comparison of Trypanosoma conorhini and Trypanosoma rangeli to Trypanosoma cruzi strains of high and low virulence.</title>
        <authorList>
            <person name="Bradwell K.R."/>
            <person name="Koparde V.N."/>
            <person name="Matveyev A.V."/>
            <person name="Serrano M.G."/>
            <person name="Alves J.M."/>
            <person name="Parikh H."/>
            <person name="Huang B."/>
            <person name="Lee V."/>
            <person name="Espinosa-Alvarez O."/>
            <person name="Ortiz P.A."/>
            <person name="Costa-Martins A.G."/>
            <person name="Teixeira M.M."/>
            <person name="Buck G.A."/>
        </authorList>
    </citation>
    <scope>NUCLEOTIDE SEQUENCE [LARGE SCALE GENOMIC DNA]</scope>
    <source>
        <strain evidence="4 5">AM80</strain>
    </source>
</reference>
<gene>
    <name evidence="4" type="ORF">TraAM80_06860</name>
</gene>
<dbReference type="InterPro" id="IPR056614">
    <property type="entry name" value="FAZ1_cons"/>
</dbReference>